<protein>
    <recommendedName>
        <fullName evidence="2">Type IX secretion system protein PorV domain-containing protein</fullName>
    </recommendedName>
</protein>
<organism evidence="3 4">
    <name type="scientific">Lacibacter cauensis</name>
    <dbReference type="NCBI Taxonomy" id="510947"/>
    <lineage>
        <taxon>Bacteria</taxon>
        <taxon>Pseudomonadati</taxon>
        <taxon>Bacteroidota</taxon>
        <taxon>Chitinophagia</taxon>
        <taxon>Chitinophagales</taxon>
        <taxon>Chitinophagaceae</taxon>
        <taxon>Lacibacter</taxon>
    </lineage>
</organism>
<feature type="signal peptide" evidence="1">
    <location>
        <begin position="1"/>
        <end position="21"/>
    </location>
</feature>
<sequence>MRKNSALLLGLFTCLSLPALAQQTQSINVVTTAVPMLRISPDARAGGMGDLGIATSADANSSFWNQAKIPFATQRSAIALTYTPWLKDLGLNDVFIGTVAGYHQIDELQAISGSLRYFNLGSIQFTDFAGNDLQKFNPREFAFDAGYSRKLSDKIGVGIALRFIYSNLANGNTNGVTYKPGTAVAGDISFFYNGLNEEGTGITAGAVMSNLGSKIAYTNDARGKDYIPANLGIGAVYTKAVDETSKISFGIDINKLLVPTPPTDTSTAARDAYRNKSVVGSWFSSFGDAPGGFNEELKEFQVSTGLEYGYNDQFFARAGYFYEAKTKGNRRFFSVGAGVKYNRLGFNFSYLVPTGQGINRNPLSNTARFSIVFDLGADDGSGTSNE</sequence>
<dbReference type="Gene3D" id="2.40.160.60">
    <property type="entry name" value="Outer membrane protein transport protein (OMPP1/FadL/TodX)"/>
    <property type="match status" value="1"/>
</dbReference>
<evidence type="ECO:0000259" key="2">
    <source>
        <dbReference type="Pfam" id="PF19572"/>
    </source>
</evidence>
<evidence type="ECO:0000256" key="1">
    <source>
        <dbReference type="SAM" id="SignalP"/>
    </source>
</evidence>
<reference evidence="3 4" key="1">
    <citation type="journal article" date="2015" name="Stand. Genomic Sci.">
        <title>Genomic Encyclopedia of Bacterial and Archaeal Type Strains, Phase III: the genomes of soil and plant-associated and newly described type strains.</title>
        <authorList>
            <person name="Whitman W.B."/>
            <person name="Woyke T."/>
            <person name="Klenk H.P."/>
            <person name="Zhou Y."/>
            <person name="Lilburn T.G."/>
            <person name="Beck B.J."/>
            <person name="De Vos P."/>
            <person name="Vandamme P."/>
            <person name="Eisen J.A."/>
            <person name="Garrity G."/>
            <person name="Hugenholtz P."/>
            <person name="Kyrpides N.C."/>
        </authorList>
    </citation>
    <scope>NUCLEOTIDE SEQUENCE [LARGE SCALE GENOMIC DNA]</scope>
    <source>
        <strain evidence="3 4">CGMCC 1.7271</strain>
    </source>
</reference>
<dbReference type="InterPro" id="IPR045741">
    <property type="entry name" value="PorV"/>
</dbReference>
<comment type="caution">
    <text evidence="3">The sequence shown here is derived from an EMBL/GenBank/DDBJ whole genome shotgun (WGS) entry which is preliminary data.</text>
</comment>
<keyword evidence="4" id="KW-1185">Reference proteome</keyword>
<accession>A0A562SJT7</accession>
<feature type="domain" description="Type IX secretion system protein PorV" evidence="2">
    <location>
        <begin position="23"/>
        <end position="262"/>
    </location>
</feature>
<gene>
    <name evidence="3" type="ORF">IQ13_2270</name>
</gene>
<dbReference type="AlphaFoldDB" id="A0A562SJT7"/>
<dbReference type="RefSeq" id="WP_242009534.1">
    <property type="nucleotide sequence ID" value="NZ_VLLE01000004.1"/>
</dbReference>
<evidence type="ECO:0000313" key="4">
    <source>
        <dbReference type="Proteomes" id="UP000316167"/>
    </source>
</evidence>
<dbReference type="NCBIfam" id="NF033709">
    <property type="entry name" value="PorV_fam"/>
    <property type="match status" value="1"/>
</dbReference>
<feature type="chain" id="PRO_5022154906" description="Type IX secretion system protein PorV domain-containing protein" evidence="1">
    <location>
        <begin position="22"/>
        <end position="386"/>
    </location>
</feature>
<dbReference type="Proteomes" id="UP000316167">
    <property type="component" value="Unassembled WGS sequence"/>
</dbReference>
<proteinExistence type="predicted"/>
<dbReference type="NCBIfam" id="NF033710">
    <property type="entry name" value="T9SS_OM_PorV"/>
    <property type="match status" value="1"/>
</dbReference>
<evidence type="ECO:0000313" key="3">
    <source>
        <dbReference type="EMBL" id="TWI81254.1"/>
    </source>
</evidence>
<dbReference type="EMBL" id="VLLE01000004">
    <property type="protein sequence ID" value="TWI81254.1"/>
    <property type="molecule type" value="Genomic_DNA"/>
</dbReference>
<keyword evidence="1" id="KW-0732">Signal</keyword>
<dbReference type="InterPro" id="IPR047799">
    <property type="entry name" value="T9SS_OM_PorV"/>
</dbReference>
<name>A0A562SJT7_9BACT</name>
<dbReference type="Pfam" id="PF19572">
    <property type="entry name" value="PorV"/>
    <property type="match status" value="1"/>
</dbReference>